<evidence type="ECO:0000256" key="1">
    <source>
        <dbReference type="ARBA" id="ARBA00009379"/>
    </source>
</evidence>
<dbReference type="InterPro" id="IPR007682">
    <property type="entry name" value="Lantibiotic_typ-A_Lactobact"/>
</dbReference>
<keyword evidence="2 7" id="KW-0929">Antimicrobial</keyword>
<comment type="similarity">
    <text evidence="1 7">Belongs to the type A lantibiotic family.</text>
</comment>
<evidence type="ECO:0000313" key="8">
    <source>
        <dbReference type="EMBL" id="PXY86162.1"/>
    </source>
</evidence>
<evidence type="ECO:0000256" key="2">
    <source>
        <dbReference type="ARBA" id="ARBA00022529"/>
    </source>
</evidence>
<dbReference type="Pfam" id="PF04604">
    <property type="entry name" value="L_biotic_typeA"/>
    <property type="match status" value="1"/>
</dbReference>
<dbReference type="RefSeq" id="WP_110445471.1">
    <property type="nucleotide sequence ID" value="NZ_QGLG01000001.1"/>
</dbReference>
<sequence length="43" mass="4776">MKTDKFVEELTDDELEEISGAKKGCGWTCTFTDDCPNSIIVCC</sequence>
<organism evidence="8 9">
    <name type="scientific">Lactobacillus melliventris</name>
    <dbReference type="NCBI Taxonomy" id="1218507"/>
    <lineage>
        <taxon>Bacteria</taxon>
        <taxon>Bacillati</taxon>
        <taxon>Bacillota</taxon>
        <taxon>Bacilli</taxon>
        <taxon>Lactobacillales</taxon>
        <taxon>Lactobacillaceae</taxon>
        <taxon>Lactobacillus</taxon>
    </lineage>
</organism>
<evidence type="ECO:0000256" key="4">
    <source>
        <dbReference type="ARBA" id="ARBA00022789"/>
    </source>
</evidence>
<comment type="PTM">
    <text evidence="7">Maturation of lantibiotics involves the enzymatic conversion of Thr, and Ser into dehydrated AA and the formation of thioether bonds with cysteine. This is followed by membrane translocation and cleavage of the modified precursor.</text>
</comment>
<evidence type="ECO:0000313" key="9">
    <source>
        <dbReference type="Proteomes" id="UP000247698"/>
    </source>
</evidence>
<name>A0ABX5N316_9LACO</name>
<keyword evidence="6 7" id="KW-0078">Bacteriocin</keyword>
<gene>
    <name evidence="8" type="ORF">DK873_01020</name>
</gene>
<accession>A0ABX5N316</accession>
<protein>
    <recommendedName>
        <fullName evidence="7">Lantibiotic</fullName>
    </recommendedName>
</protein>
<evidence type="ECO:0000256" key="7">
    <source>
        <dbReference type="RuleBase" id="RU362078"/>
    </source>
</evidence>
<keyword evidence="9" id="KW-1185">Reference proteome</keyword>
<reference evidence="8 9" key="1">
    <citation type="submission" date="2018-05" db="EMBL/GenBank/DDBJ databases">
        <title>Reference genomes for bee gut microbiota database.</title>
        <authorList>
            <person name="Ellegaard K.M."/>
        </authorList>
    </citation>
    <scope>NUCLEOTIDE SEQUENCE [LARGE SCALE GENOMIC DNA]</scope>
    <source>
        <strain evidence="8 9">ESL0184</strain>
    </source>
</reference>
<keyword evidence="3" id="KW-0883">Thioether bond</keyword>
<keyword evidence="5 7" id="KW-0044">Antibiotic</keyword>
<dbReference type="EMBL" id="QGLG01000001">
    <property type="protein sequence ID" value="PXY86162.1"/>
    <property type="molecule type" value="Genomic_DNA"/>
</dbReference>
<evidence type="ECO:0000256" key="3">
    <source>
        <dbReference type="ARBA" id="ARBA00022784"/>
    </source>
</evidence>
<proteinExistence type="inferred from homology"/>
<comment type="caution">
    <text evidence="8">The sequence shown here is derived from an EMBL/GenBank/DDBJ whole genome shotgun (WGS) entry which is preliminary data.</text>
</comment>
<dbReference type="Proteomes" id="UP000247698">
    <property type="component" value="Unassembled WGS sequence"/>
</dbReference>
<evidence type="ECO:0000256" key="5">
    <source>
        <dbReference type="ARBA" id="ARBA00023022"/>
    </source>
</evidence>
<comment type="function">
    <text evidence="7">Lanthionine-containing peptide antibiotic (lantibiotic) active on Gram-positive bacteria. The bactericidal activity of lantibiotics is based on depolarization of energized bacterial cytoplasmic membranes, initiated by the formation of aqueous transmembrane pores.</text>
</comment>
<keyword evidence="4 7" id="KW-0425">Lantibiotic</keyword>
<evidence type="ECO:0000256" key="6">
    <source>
        <dbReference type="ARBA" id="ARBA00023048"/>
    </source>
</evidence>